<keyword evidence="5 6" id="KW-0472">Membrane</keyword>
<evidence type="ECO:0000256" key="2">
    <source>
        <dbReference type="ARBA" id="ARBA00022475"/>
    </source>
</evidence>
<dbReference type="SUPFAM" id="SSF103473">
    <property type="entry name" value="MFS general substrate transporter"/>
    <property type="match status" value="1"/>
</dbReference>
<keyword evidence="3 6" id="KW-0812">Transmembrane</keyword>
<reference evidence="8 9" key="1">
    <citation type="submission" date="2019-06" db="EMBL/GenBank/DDBJ databases">
        <title>Sequencing the genomes of 1000 actinobacteria strains.</title>
        <authorList>
            <person name="Klenk H.-P."/>
        </authorList>
    </citation>
    <scope>NUCLEOTIDE SEQUENCE [LARGE SCALE GENOMIC DNA]</scope>
    <source>
        <strain evidence="8 9">DSM 18607</strain>
    </source>
</reference>
<dbReference type="EMBL" id="VFMN01000001">
    <property type="protein sequence ID" value="TQJ10226.1"/>
    <property type="molecule type" value="Genomic_DNA"/>
</dbReference>
<comment type="subcellular location">
    <subcellularLocation>
        <location evidence="1">Cell membrane</location>
        <topology evidence="1">Multi-pass membrane protein</topology>
    </subcellularLocation>
</comment>
<feature type="transmembrane region" description="Helical" evidence="6">
    <location>
        <begin position="270"/>
        <end position="289"/>
    </location>
</feature>
<keyword evidence="4 6" id="KW-1133">Transmembrane helix</keyword>
<dbReference type="GO" id="GO:0022857">
    <property type="term" value="F:transmembrane transporter activity"/>
    <property type="evidence" value="ECO:0007669"/>
    <property type="project" value="InterPro"/>
</dbReference>
<protein>
    <recommendedName>
        <fullName evidence="7">Major facilitator superfamily (MFS) profile domain-containing protein</fullName>
    </recommendedName>
</protein>
<gene>
    <name evidence="8" type="ORF">FB458_3345</name>
</gene>
<feature type="transmembrane region" description="Helical" evidence="6">
    <location>
        <begin position="387"/>
        <end position="407"/>
    </location>
</feature>
<dbReference type="CDD" id="cd06173">
    <property type="entry name" value="MFS_MefA_like"/>
    <property type="match status" value="1"/>
</dbReference>
<feature type="transmembrane region" description="Helical" evidence="6">
    <location>
        <begin position="142"/>
        <end position="164"/>
    </location>
</feature>
<evidence type="ECO:0000313" key="8">
    <source>
        <dbReference type="EMBL" id="TQJ10226.1"/>
    </source>
</evidence>
<dbReference type="RefSeq" id="WP_141849483.1">
    <property type="nucleotide sequence ID" value="NZ_BAAAPR010000022.1"/>
</dbReference>
<evidence type="ECO:0000256" key="3">
    <source>
        <dbReference type="ARBA" id="ARBA00022692"/>
    </source>
</evidence>
<feature type="domain" description="Major facilitator superfamily (MFS) profile" evidence="7">
    <location>
        <begin position="232"/>
        <end position="421"/>
    </location>
</feature>
<feature type="transmembrane region" description="Helical" evidence="6">
    <location>
        <begin position="176"/>
        <end position="194"/>
    </location>
</feature>
<dbReference type="AlphaFoldDB" id="A0A542E4M7"/>
<dbReference type="InterPro" id="IPR036259">
    <property type="entry name" value="MFS_trans_sf"/>
</dbReference>
<evidence type="ECO:0000259" key="7">
    <source>
        <dbReference type="PROSITE" id="PS50850"/>
    </source>
</evidence>
<evidence type="ECO:0000313" key="9">
    <source>
        <dbReference type="Proteomes" id="UP000317893"/>
    </source>
</evidence>
<comment type="caution">
    <text evidence="8">The sequence shown here is derived from an EMBL/GenBank/DDBJ whole genome shotgun (WGS) entry which is preliminary data.</text>
</comment>
<dbReference type="Proteomes" id="UP000317893">
    <property type="component" value="Unassembled WGS sequence"/>
</dbReference>
<dbReference type="InterPro" id="IPR020846">
    <property type="entry name" value="MFS_dom"/>
</dbReference>
<feature type="transmembrane region" description="Helical" evidence="6">
    <location>
        <begin position="110"/>
        <end position="130"/>
    </location>
</feature>
<evidence type="ECO:0000256" key="6">
    <source>
        <dbReference type="SAM" id="Phobius"/>
    </source>
</evidence>
<feature type="transmembrane region" description="Helical" evidence="6">
    <location>
        <begin position="20"/>
        <end position="42"/>
    </location>
</feature>
<feature type="transmembrane region" description="Helical" evidence="6">
    <location>
        <begin position="234"/>
        <end position="258"/>
    </location>
</feature>
<keyword evidence="9" id="KW-1185">Reference proteome</keyword>
<dbReference type="Gene3D" id="1.20.1250.20">
    <property type="entry name" value="MFS general substrate transporter like domains"/>
    <property type="match status" value="1"/>
</dbReference>
<accession>A0A542E4M7</accession>
<keyword evidence="2" id="KW-1003">Cell membrane</keyword>
<name>A0A542E4M7_9MICO</name>
<dbReference type="PANTHER" id="PTHR23513:SF17">
    <property type="entry name" value="MEMBRANE PROTEIN"/>
    <property type="match status" value="1"/>
</dbReference>
<evidence type="ECO:0000256" key="4">
    <source>
        <dbReference type="ARBA" id="ARBA00022989"/>
    </source>
</evidence>
<organism evidence="8 9">
    <name type="scientific">Lapillicoccus jejuensis</name>
    <dbReference type="NCBI Taxonomy" id="402171"/>
    <lineage>
        <taxon>Bacteria</taxon>
        <taxon>Bacillati</taxon>
        <taxon>Actinomycetota</taxon>
        <taxon>Actinomycetes</taxon>
        <taxon>Micrococcales</taxon>
        <taxon>Intrasporangiaceae</taxon>
        <taxon>Lapillicoccus</taxon>
    </lineage>
</organism>
<dbReference type="GO" id="GO:0005886">
    <property type="term" value="C:plasma membrane"/>
    <property type="evidence" value="ECO:0007669"/>
    <property type="project" value="UniProtKB-SubCell"/>
</dbReference>
<dbReference type="OrthoDB" id="3688258at2"/>
<proteinExistence type="predicted"/>
<feature type="transmembrane region" description="Helical" evidence="6">
    <location>
        <begin position="359"/>
        <end position="381"/>
    </location>
</feature>
<dbReference type="PROSITE" id="PS50850">
    <property type="entry name" value="MFS"/>
    <property type="match status" value="1"/>
</dbReference>
<dbReference type="PANTHER" id="PTHR23513">
    <property type="entry name" value="INTEGRAL MEMBRANE EFFLUX PROTEIN-RELATED"/>
    <property type="match status" value="1"/>
</dbReference>
<evidence type="ECO:0000256" key="5">
    <source>
        <dbReference type="ARBA" id="ARBA00023136"/>
    </source>
</evidence>
<sequence length="421" mass="43358">MTFLRQLAAVLRLPGFRRLFAVRLVSQTADGVFQAALASSILFSPERAPDAPSIAVAFALVLLPFTALGPFVGVVLDRWPRRRTIVLSNAVRVALLGLVAADVARGDAGPLFYVLVLVAFSVNRFLLAGLSAGLPLVTPPALLVVANSVGPTCGSLTYLIGLGLGGSVRAVGGSDAAILLAGAASYGLAALLALRLPFLGPALGEAGDEVREAVRHVVAGLVDAVRNLPALARLGLGVAWAVRVPYAVMIVATVLLYRRHFPGGGTGFEGVGIAVGAAGLGFGLAAVLTPVLEPRLGSRRYVAAASLVGAVALLLPAAVLSPWSVTVTSFATGVATQAVKITIDTTVQRVVPDVYRGRLFTLYDVLFNVALILGVVVAALVLPADGASVPVLLGAAAWYAVLAVVVLRRWRSRDEVVAALP</sequence>
<evidence type="ECO:0000256" key="1">
    <source>
        <dbReference type="ARBA" id="ARBA00004651"/>
    </source>
</evidence>
<feature type="transmembrane region" description="Helical" evidence="6">
    <location>
        <begin position="301"/>
        <end position="321"/>
    </location>
</feature>
<feature type="transmembrane region" description="Helical" evidence="6">
    <location>
        <begin position="54"/>
        <end position="76"/>
    </location>
</feature>